<gene>
    <name evidence="1" type="ORF">VP01_1711g1</name>
</gene>
<dbReference type="STRING" id="27349.A0A0L6VFI6"/>
<dbReference type="VEuPathDB" id="FungiDB:VP01_1711g1"/>
<keyword evidence="2" id="KW-1185">Reference proteome</keyword>
<evidence type="ECO:0000313" key="1">
    <source>
        <dbReference type="EMBL" id="KNZ59518.1"/>
    </source>
</evidence>
<name>A0A0L6VFI6_9BASI</name>
<dbReference type="Proteomes" id="UP000037035">
    <property type="component" value="Unassembled WGS sequence"/>
</dbReference>
<protein>
    <submittedName>
        <fullName evidence="1">Uncharacterized protein</fullName>
    </submittedName>
</protein>
<proteinExistence type="predicted"/>
<reference evidence="1 2" key="1">
    <citation type="submission" date="2015-08" db="EMBL/GenBank/DDBJ databases">
        <title>Next Generation Sequencing and Analysis of the Genome of Puccinia sorghi L Schw, the Causal Agent of Maize Common Rust.</title>
        <authorList>
            <person name="Rochi L."/>
            <person name="Burguener G."/>
            <person name="Darino M."/>
            <person name="Turjanski A."/>
            <person name="Kreff E."/>
            <person name="Dieguez M.J."/>
            <person name="Sacco F."/>
        </authorList>
    </citation>
    <scope>NUCLEOTIDE SEQUENCE [LARGE SCALE GENOMIC DNA]</scope>
    <source>
        <strain evidence="1 2">RO10H11247</strain>
    </source>
</reference>
<organism evidence="1 2">
    <name type="scientific">Puccinia sorghi</name>
    <dbReference type="NCBI Taxonomy" id="27349"/>
    <lineage>
        <taxon>Eukaryota</taxon>
        <taxon>Fungi</taxon>
        <taxon>Dikarya</taxon>
        <taxon>Basidiomycota</taxon>
        <taxon>Pucciniomycotina</taxon>
        <taxon>Pucciniomycetes</taxon>
        <taxon>Pucciniales</taxon>
        <taxon>Pucciniaceae</taxon>
        <taxon>Puccinia</taxon>
    </lineage>
</organism>
<sequence length="92" mass="10506">MSLRMPKADNMPLFKSGYTFASGIEEAVLRYDSIPTLSYLLLHSTDANHFSSLETFKPCRSYLISSGLPSVLREEIRWSSMLTRHAITFLFI</sequence>
<dbReference type="EMBL" id="LAVV01006517">
    <property type="protein sequence ID" value="KNZ59518.1"/>
    <property type="molecule type" value="Genomic_DNA"/>
</dbReference>
<accession>A0A0L6VFI6</accession>
<comment type="caution">
    <text evidence="1">The sequence shown here is derived from an EMBL/GenBank/DDBJ whole genome shotgun (WGS) entry which is preliminary data.</text>
</comment>
<evidence type="ECO:0000313" key="2">
    <source>
        <dbReference type="Proteomes" id="UP000037035"/>
    </source>
</evidence>
<dbReference type="AlphaFoldDB" id="A0A0L6VFI6"/>